<dbReference type="InterPro" id="IPR008266">
    <property type="entry name" value="Tyr_kinase_AS"/>
</dbReference>
<keyword evidence="3" id="KW-0547">Nucleotide-binding</keyword>
<gene>
    <name evidence="7" type="ORF">RND71_012646</name>
</gene>
<evidence type="ECO:0000256" key="3">
    <source>
        <dbReference type="ARBA" id="ARBA00022741"/>
    </source>
</evidence>
<comment type="caution">
    <text evidence="7">The sequence shown here is derived from an EMBL/GenBank/DDBJ whole genome shotgun (WGS) entry which is preliminary data.</text>
</comment>
<dbReference type="PROSITE" id="PS00109">
    <property type="entry name" value="PROTEIN_KINASE_TYR"/>
    <property type="match status" value="1"/>
</dbReference>
<dbReference type="Gene3D" id="3.30.200.20">
    <property type="entry name" value="Phosphorylase Kinase, domain 1"/>
    <property type="match status" value="1"/>
</dbReference>
<organism evidence="7 8">
    <name type="scientific">Anisodus tanguticus</name>
    <dbReference type="NCBI Taxonomy" id="243964"/>
    <lineage>
        <taxon>Eukaryota</taxon>
        <taxon>Viridiplantae</taxon>
        <taxon>Streptophyta</taxon>
        <taxon>Embryophyta</taxon>
        <taxon>Tracheophyta</taxon>
        <taxon>Spermatophyta</taxon>
        <taxon>Magnoliopsida</taxon>
        <taxon>eudicotyledons</taxon>
        <taxon>Gunneridae</taxon>
        <taxon>Pentapetalae</taxon>
        <taxon>asterids</taxon>
        <taxon>lamiids</taxon>
        <taxon>Solanales</taxon>
        <taxon>Solanaceae</taxon>
        <taxon>Solanoideae</taxon>
        <taxon>Hyoscyameae</taxon>
        <taxon>Anisodus</taxon>
    </lineage>
</organism>
<dbReference type="InterPro" id="IPR050108">
    <property type="entry name" value="CDK"/>
</dbReference>
<dbReference type="InterPro" id="IPR000719">
    <property type="entry name" value="Prot_kinase_dom"/>
</dbReference>
<dbReference type="PROSITE" id="PS50011">
    <property type="entry name" value="PROTEIN_KINASE_DOM"/>
    <property type="match status" value="1"/>
</dbReference>
<protein>
    <recommendedName>
        <fullName evidence="6">Protein kinase domain-containing protein</fullName>
    </recommendedName>
</protein>
<dbReference type="EMBL" id="JAVYJV010000006">
    <property type="protein sequence ID" value="KAK4368854.1"/>
    <property type="molecule type" value="Genomic_DNA"/>
</dbReference>
<dbReference type="FunFam" id="1.10.510.10:FF:000624">
    <property type="entry name" value="Mitogen-activated protein kinase"/>
    <property type="match status" value="1"/>
</dbReference>
<dbReference type="GO" id="GO:0032968">
    <property type="term" value="P:positive regulation of transcription elongation by RNA polymerase II"/>
    <property type="evidence" value="ECO:0007669"/>
    <property type="project" value="TreeGrafter"/>
</dbReference>
<proteinExistence type="predicted"/>
<feature type="domain" description="Protein kinase" evidence="6">
    <location>
        <begin position="36"/>
        <end position="328"/>
    </location>
</feature>
<evidence type="ECO:0000256" key="1">
    <source>
        <dbReference type="ARBA" id="ARBA00022527"/>
    </source>
</evidence>
<dbReference type="GO" id="GO:0005634">
    <property type="term" value="C:nucleus"/>
    <property type="evidence" value="ECO:0007669"/>
    <property type="project" value="TreeGrafter"/>
</dbReference>
<dbReference type="GO" id="GO:0008353">
    <property type="term" value="F:RNA polymerase II CTD heptapeptide repeat kinase activity"/>
    <property type="evidence" value="ECO:0007669"/>
    <property type="project" value="TreeGrafter"/>
</dbReference>
<keyword evidence="5" id="KW-0067">ATP-binding</keyword>
<dbReference type="InterPro" id="IPR011009">
    <property type="entry name" value="Kinase-like_dom_sf"/>
</dbReference>
<evidence type="ECO:0000313" key="8">
    <source>
        <dbReference type="Proteomes" id="UP001291623"/>
    </source>
</evidence>
<name>A0AAE1SG16_9SOLA</name>
<evidence type="ECO:0000256" key="2">
    <source>
        <dbReference type="ARBA" id="ARBA00022679"/>
    </source>
</evidence>
<reference evidence="7" key="1">
    <citation type="submission" date="2023-12" db="EMBL/GenBank/DDBJ databases">
        <title>Genome assembly of Anisodus tanguticus.</title>
        <authorList>
            <person name="Wang Y.-J."/>
        </authorList>
    </citation>
    <scope>NUCLEOTIDE SEQUENCE</scope>
    <source>
        <strain evidence="7">KB-2021</strain>
        <tissue evidence="7">Leaf</tissue>
    </source>
</reference>
<keyword evidence="2" id="KW-0808">Transferase</keyword>
<keyword evidence="8" id="KW-1185">Reference proteome</keyword>
<dbReference type="PANTHER" id="PTHR24056:SF526">
    <property type="entry name" value="PROTEIN KINASE DOMAIN-CONTAINING PROTEIN"/>
    <property type="match status" value="1"/>
</dbReference>
<dbReference type="PANTHER" id="PTHR24056">
    <property type="entry name" value="CELL DIVISION PROTEIN KINASE"/>
    <property type="match status" value="1"/>
</dbReference>
<dbReference type="Gene3D" id="1.10.510.10">
    <property type="entry name" value="Transferase(Phosphotransferase) domain 1"/>
    <property type="match status" value="1"/>
</dbReference>
<evidence type="ECO:0000256" key="4">
    <source>
        <dbReference type="ARBA" id="ARBA00022777"/>
    </source>
</evidence>
<sequence>MGSSHGKFSTLIRFDSVESEEEEEILSTRRQLKLNPRLSRGVPKGNEGKIVAAGWPNWLVSVAGEAINGWLPRRVDTFECVDMTGQGTYRNVYKARDVLLNKVVAMKKLEALVASKKSSSLYLVFYCMEYDLKGIQEQKGVKFSEPEIKCYMHQLLKGLDHCHRRDILHGDITTSNLLVNKEGILKIADFGLYTTLFGPELGIPLTRKIVTLWYPPPELLLKSYYYVFGVELWGVGCVLGELFTGKPIMPGINEIEQLFKIFKLCGSPSDDYWKNCKSPKASIFKPRMPYKRQIQETFHDLPAAAVGLLDTLLSIEPEYRDCRSCSSG</sequence>
<dbReference type="GO" id="GO:0005524">
    <property type="term" value="F:ATP binding"/>
    <property type="evidence" value="ECO:0007669"/>
    <property type="project" value="UniProtKB-KW"/>
</dbReference>
<dbReference type="AlphaFoldDB" id="A0AAE1SG16"/>
<accession>A0AAE1SG16</accession>
<evidence type="ECO:0000256" key="5">
    <source>
        <dbReference type="ARBA" id="ARBA00022840"/>
    </source>
</evidence>
<keyword evidence="4" id="KW-0418">Kinase</keyword>
<evidence type="ECO:0000259" key="6">
    <source>
        <dbReference type="PROSITE" id="PS50011"/>
    </source>
</evidence>
<dbReference type="Proteomes" id="UP001291623">
    <property type="component" value="Unassembled WGS sequence"/>
</dbReference>
<dbReference type="GO" id="GO:0000307">
    <property type="term" value="C:cyclin-dependent protein kinase holoenzyme complex"/>
    <property type="evidence" value="ECO:0007669"/>
    <property type="project" value="TreeGrafter"/>
</dbReference>
<evidence type="ECO:0000313" key="7">
    <source>
        <dbReference type="EMBL" id="KAK4368854.1"/>
    </source>
</evidence>
<dbReference type="SUPFAM" id="SSF56112">
    <property type="entry name" value="Protein kinase-like (PK-like)"/>
    <property type="match status" value="1"/>
</dbReference>
<dbReference type="Pfam" id="PF00069">
    <property type="entry name" value="Pkinase"/>
    <property type="match status" value="1"/>
</dbReference>
<keyword evidence="1" id="KW-0723">Serine/threonine-protein kinase</keyword>